<dbReference type="Proteomes" id="UP000887540">
    <property type="component" value="Unplaced"/>
</dbReference>
<name>A0A914D3R9_9BILA</name>
<sequence>MTHPKQNDIKGAMLKQVIIALFAVICFTLLSISEAQDELREMSSYKRFADAYEGGEGGQSLPALVRFGKRGPLPALVRFGKRSSMPALVRFGKRSSMPALVRFGKRAIEEQEEPLNWVLKFRR</sequence>
<evidence type="ECO:0000313" key="1">
    <source>
        <dbReference type="Proteomes" id="UP000887540"/>
    </source>
</evidence>
<organism evidence="1 2">
    <name type="scientific">Acrobeloides nanus</name>
    <dbReference type="NCBI Taxonomy" id="290746"/>
    <lineage>
        <taxon>Eukaryota</taxon>
        <taxon>Metazoa</taxon>
        <taxon>Ecdysozoa</taxon>
        <taxon>Nematoda</taxon>
        <taxon>Chromadorea</taxon>
        <taxon>Rhabditida</taxon>
        <taxon>Tylenchina</taxon>
        <taxon>Cephalobomorpha</taxon>
        <taxon>Cephaloboidea</taxon>
        <taxon>Cephalobidae</taxon>
        <taxon>Acrobeloides</taxon>
    </lineage>
</organism>
<dbReference type="WBParaSite" id="ACRNAN_scaffold1800.g18690.t1">
    <property type="protein sequence ID" value="ACRNAN_scaffold1800.g18690.t1"/>
    <property type="gene ID" value="ACRNAN_scaffold1800.g18690"/>
</dbReference>
<keyword evidence="1" id="KW-1185">Reference proteome</keyword>
<protein>
    <submittedName>
        <fullName evidence="2">Uncharacterized protein</fullName>
    </submittedName>
</protein>
<reference evidence="2" key="1">
    <citation type="submission" date="2022-11" db="UniProtKB">
        <authorList>
            <consortium name="WormBaseParasite"/>
        </authorList>
    </citation>
    <scope>IDENTIFICATION</scope>
</reference>
<evidence type="ECO:0000313" key="2">
    <source>
        <dbReference type="WBParaSite" id="ACRNAN_scaffold1800.g18690.t1"/>
    </source>
</evidence>
<accession>A0A914D3R9</accession>
<dbReference type="AlphaFoldDB" id="A0A914D3R9"/>
<proteinExistence type="predicted"/>